<accession>A0AAD4GE10</accession>
<keyword evidence="3" id="KW-1185">Reference proteome</keyword>
<dbReference type="Pfam" id="PF20236">
    <property type="entry name" value="DUF6593"/>
    <property type="match status" value="1"/>
</dbReference>
<reference evidence="2" key="2">
    <citation type="journal article" date="2020" name="Nat. Commun.">
        <title>Large-scale genome sequencing of mycorrhizal fungi provides insights into the early evolution of symbiotic traits.</title>
        <authorList>
            <person name="Miyauchi S."/>
            <person name="Kiss E."/>
            <person name="Kuo A."/>
            <person name="Drula E."/>
            <person name="Kohler A."/>
            <person name="Sanchez-Garcia M."/>
            <person name="Morin E."/>
            <person name="Andreopoulos B."/>
            <person name="Barry K.W."/>
            <person name="Bonito G."/>
            <person name="Buee M."/>
            <person name="Carver A."/>
            <person name="Chen C."/>
            <person name="Cichocki N."/>
            <person name="Clum A."/>
            <person name="Culley D."/>
            <person name="Crous P.W."/>
            <person name="Fauchery L."/>
            <person name="Girlanda M."/>
            <person name="Hayes R.D."/>
            <person name="Keri Z."/>
            <person name="LaButti K."/>
            <person name="Lipzen A."/>
            <person name="Lombard V."/>
            <person name="Magnuson J."/>
            <person name="Maillard F."/>
            <person name="Murat C."/>
            <person name="Nolan M."/>
            <person name="Ohm R.A."/>
            <person name="Pangilinan J."/>
            <person name="Pereira M.F."/>
            <person name="Perotto S."/>
            <person name="Peter M."/>
            <person name="Pfister S."/>
            <person name="Riley R."/>
            <person name="Sitrit Y."/>
            <person name="Stielow J.B."/>
            <person name="Szollosi G."/>
            <person name="Zifcakova L."/>
            <person name="Stursova M."/>
            <person name="Spatafora J.W."/>
            <person name="Tedersoo L."/>
            <person name="Vaario L.M."/>
            <person name="Yamada A."/>
            <person name="Yan M."/>
            <person name="Wang P."/>
            <person name="Xu J."/>
            <person name="Bruns T."/>
            <person name="Baldrian P."/>
            <person name="Vilgalys R."/>
            <person name="Dunand C."/>
            <person name="Henrissat B."/>
            <person name="Grigoriev I.V."/>
            <person name="Hibbett D."/>
            <person name="Nagy L.G."/>
            <person name="Martin F.M."/>
        </authorList>
    </citation>
    <scope>NUCLEOTIDE SEQUENCE</scope>
    <source>
        <strain evidence="2">BED1</strain>
    </source>
</reference>
<name>A0AAD4GE10_BOLED</name>
<evidence type="ECO:0000313" key="3">
    <source>
        <dbReference type="Proteomes" id="UP001194468"/>
    </source>
</evidence>
<dbReference type="Proteomes" id="UP001194468">
    <property type="component" value="Unassembled WGS sequence"/>
</dbReference>
<gene>
    <name evidence="2" type="ORF">L210DRAFT_3613151</name>
</gene>
<reference evidence="2" key="1">
    <citation type="submission" date="2019-10" db="EMBL/GenBank/DDBJ databases">
        <authorList>
            <consortium name="DOE Joint Genome Institute"/>
            <person name="Kuo A."/>
            <person name="Miyauchi S."/>
            <person name="Kiss E."/>
            <person name="Drula E."/>
            <person name="Kohler A."/>
            <person name="Sanchez-Garcia M."/>
            <person name="Andreopoulos B."/>
            <person name="Barry K.W."/>
            <person name="Bonito G."/>
            <person name="Buee M."/>
            <person name="Carver A."/>
            <person name="Chen C."/>
            <person name="Cichocki N."/>
            <person name="Clum A."/>
            <person name="Culley D."/>
            <person name="Crous P.W."/>
            <person name="Fauchery L."/>
            <person name="Girlanda M."/>
            <person name="Hayes R."/>
            <person name="Keri Z."/>
            <person name="LaButti K."/>
            <person name="Lipzen A."/>
            <person name="Lombard V."/>
            <person name="Magnuson J."/>
            <person name="Maillard F."/>
            <person name="Morin E."/>
            <person name="Murat C."/>
            <person name="Nolan M."/>
            <person name="Ohm R."/>
            <person name="Pangilinan J."/>
            <person name="Pereira M."/>
            <person name="Perotto S."/>
            <person name="Peter M."/>
            <person name="Riley R."/>
            <person name="Sitrit Y."/>
            <person name="Stielow B."/>
            <person name="Szollosi G."/>
            <person name="Zifcakova L."/>
            <person name="Stursova M."/>
            <person name="Spatafora J.W."/>
            <person name="Tedersoo L."/>
            <person name="Vaario L.-M."/>
            <person name="Yamada A."/>
            <person name="Yan M."/>
            <person name="Wang P."/>
            <person name="Xu J."/>
            <person name="Bruns T."/>
            <person name="Baldrian P."/>
            <person name="Vilgalys R."/>
            <person name="Henrissat B."/>
            <person name="Grigoriev I.V."/>
            <person name="Hibbett D."/>
            <person name="Nagy L.G."/>
            <person name="Martin F.M."/>
        </authorList>
    </citation>
    <scope>NUCLEOTIDE SEQUENCE</scope>
    <source>
        <strain evidence="2">BED1</strain>
    </source>
</reference>
<proteinExistence type="predicted"/>
<evidence type="ECO:0000259" key="1">
    <source>
        <dbReference type="Pfam" id="PF20236"/>
    </source>
</evidence>
<protein>
    <recommendedName>
        <fullName evidence="1">DUF6593 domain-containing protein</fullName>
    </recommendedName>
</protein>
<sequence>MNHTVESQLTPVDPSIAAAADGHIILLFDMDDMKNTVLRLRNDPRPRYFVHTVNNTKTTVHGGDRLLATIERKTLRPDQITFPGASPMNLGDWLKAPMWSSFPLSFEDGGKRFEWRKNFIGQLSLHDPTHSETMSWFSKSRKRVENGKRVVHAAFIAIKPEYDHKRDVIVTSCLLAEHKLRMKGKHSALPEGAASMSLMAYSAAVGT</sequence>
<dbReference type="AlphaFoldDB" id="A0AAD4GE10"/>
<dbReference type="EMBL" id="WHUW01000018">
    <property type="protein sequence ID" value="KAF8437684.1"/>
    <property type="molecule type" value="Genomic_DNA"/>
</dbReference>
<organism evidence="2 3">
    <name type="scientific">Boletus edulis BED1</name>
    <dbReference type="NCBI Taxonomy" id="1328754"/>
    <lineage>
        <taxon>Eukaryota</taxon>
        <taxon>Fungi</taxon>
        <taxon>Dikarya</taxon>
        <taxon>Basidiomycota</taxon>
        <taxon>Agaricomycotina</taxon>
        <taxon>Agaricomycetes</taxon>
        <taxon>Agaricomycetidae</taxon>
        <taxon>Boletales</taxon>
        <taxon>Boletineae</taxon>
        <taxon>Boletaceae</taxon>
        <taxon>Boletoideae</taxon>
        <taxon>Boletus</taxon>
    </lineage>
</organism>
<dbReference type="InterPro" id="IPR046528">
    <property type="entry name" value="DUF6593"/>
</dbReference>
<evidence type="ECO:0000313" key="2">
    <source>
        <dbReference type="EMBL" id="KAF8437684.1"/>
    </source>
</evidence>
<feature type="domain" description="DUF6593" evidence="1">
    <location>
        <begin position="31"/>
        <end position="182"/>
    </location>
</feature>
<comment type="caution">
    <text evidence="2">The sequence shown here is derived from an EMBL/GenBank/DDBJ whole genome shotgun (WGS) entry which is preliminary data.</text>
</comment>